<sequence length="104" mass="10610">MTAMGLRVGQRAAGITAVIIRVSGKELGCINSTTEIATPESGSKGEAMTEECKPARRALEQTLLLSSAEEQVDKAVASALKAAMCARVASVKAVQAGMDGAACN</sequence>
<name>A0AAP0G6L0_9ASPA</name>
<reference evidence="1 2" key="1">
    <citation type="journal article" date="2022" name="Nat. Plants">
        <title>Genomes of leafy and leafless Platanthera orchids illuminate the evolution of mycoheterotrophy.</title>
        <authorList>
            <person name="Li M.H."/>
            <person name="Liu K.W."/>
            <person name="Li Z."/>
            <person name="Lu H.C."/>
            <person name="Ye Q.L."/>
            <person name="Zhang D."/>
            <person name="Wang J.Y."/>
            <person name="Li Y.F."/>
            <person name="Zhong Z.M."/>
            <person name="Liu X."/>
            <person name="Yu X."/>
            <person name="Liu D.K."/>
            <person name="Tu X.D."/>
            <person name="Liu B."/>
            <person name="Hao Y."/>
            <person name="Liao X.Y."/>
            <person name="Jiang Y.T."/>
            <person name="Sun W.H."/>
            <person name="Chen J."/>
            <person name="Chen Y.Q."/>
            <person name="Ai Y."/>
            <person name="Zhai J.W."/>
            <person name="Wu S.S."/>
            <person name="Zhou Z."/>
            <person name="Hsiao Y.Y."/>
            <person name="Wu W.L."/>
            <person name="Chen Y.Y."/>
            <person name="Lin Y.F."/>
            <person name="Hsu J.L."/>
            <person name="Li C.Y."/>
            <person name="Wang Z.W."/>
            <person name="Zhao X."/>
            <person name="Zhong W.Y."/>
            <person name="Ma X.K."/>
            <person name="Ma L."/>
            <person name="Huang J."/>
            <person name="Chen G.Z."/>
            <person name="Huang M.Z."/>
            <person name="Huang L."/>
            <person name="Peng D.H."/>
            <person name="Luo Y.B."/>
            <person name="Zou S.Q."/>
            <person name="Chen S.P."/>
            <person name="Lan S."/>
            <person name="Tsai W.C."/>
            <person name="Van de Peer Y."/>
            <person name="Liu Z.J."/>
        </authorList>
    </citation>
    <scope>NUCLEOTIDE SEQUENCE [LARGE SCALE GENOMIC DNA]</scope>
    <source>
        <strain evidence="1">Lor287</strain>
    </source>
</reference>
<protein>
    <submittedName>
        <fullName evidence="1">Uncharacterized protein</fullName>
    </submittedName>
</protein>
<comment type="caution">
    <text evidence="1">The sequence shown here is derived from an EMBL/GenBank/DDBJ whole genome shotgun (WGS) entry which is preliminary data.</text>
</comment>
<proteinExistence type="predicted"/>
<organism evidence="1 2">
    <name type="scientific">Platanthera zijinensis</name>
    <dbReference type="NCBI Taxonomy" id="2320716"/>
    <lineage>
        <taxon>Eukaryota</taxon>
        <taxon>Viridiplantae</taxon>
        <taxon>Streptophyta</taxon>
        <taxon>Embryophyta</taxon>
        <taxon>Tracheophyta</taxon>
        <taxon>Spermatophyta</taxon>
        <taxon>Magnoliopsida</taxon>
        <taxon>Liliopsida</taxon>
        <taxon>Asparagales</taxon>
        <taxon>Orchidaceae</taxon>
        <taxon>Orchidoideae</taxon>
        <taxon>Orchideae</taxon>
        <taxon>Orchidinae</taxon>
        <taxon>Platanthera</taxon>
    </lineage>
</organism>
<dbReference type="AlphaFoldDB" id="A0AAP0G6L0"/>
<evidence type="ECO:0000313" key="2">
    <source>
        <dbReference type="Proteomes" id="UP001418222"/>
    </source>
</evidence>
<dbReference type="EMBL" id="JBBWWQ010000008">
    <property type="protein sequence ID" value="KAK8940695.1"/>
    <property type="molecule type" value="Genomic_DNA"/>
</dbReference>
<evidence type="ECO:0000313" key="1">
    <source>
        <dbReference type="EMBL" id="KAK8940695.1"/>
    </source>
</evidence>
<dbReference type="Proteomes" id="UP001418222">
    <property type="component" value="Unassembled WGS sequence"/>
</dbReference>
<gene>
    <name evidence="1" type="ORF">KSP39_PZI010394</name>
</gene>
<accession>A0AAP0G6L0</accession>
<keyword evidence="2" id="KW-1185">Reference proteome</keyword>